<evidence type="ECO:0000259" key="2">
    <source>
        <dbReference type="Pfam" id="PF05678"/>
    </source>
</evidence>
<sequence length="180" mass="19975">MDGRMSPFSSDQYWIQQYPNTTMPQSLAPDQPSADHTNHVQPSPKPIRRRSRASRRTPVTVLNATPTDFRALVQRFTGCDSKDNDALASSASAVNLPKGPVNIDFTRNIDHAADQSSSRYTYYDNQMIIRSGLQTEQVQPAVGGWSPGYGTENTSFIYESVDESSLMVPQSDADNHGYNI</sequence>
<comment type="caution">
    <text evidence="3">The sequence shown here is derived from an EMBL/GenBank/DDBJ whole genome shotgun (WGS) entry which is preliminary data.</text>
</comment>
<protein>
    <recommendedName>
        <fullName evidence="2">VQ domain-containing protein</fullName>
    </recommendedName>
</protein>
<organism evidence="3 4">
    <name type="scientific">Tagetes erecta</name>
    <name type="common">African marigold</name>
    <dbReference type="NCBI Taxonomy" id="13708"/>
    <lineage>
        <taxon>Eukaryota</taxon>
        <taxon>Viridiplantae</taxon>
        <taxon>Streptophyta</taxon>
        <taxon>Embryophyta</taxon>
        <taxon>Tracheophyta</taxon>
        <taxon>Spermatophyta</taxon>
        <taxon>Magnoliopsida</taxon>
        <taxon>eudicotyledons</taxon>
        <taxon>Gunneridae</taxon>
        <taxon>Pentapetalae</taxon>
        <taxon>asterids</taxon>
        <taxon>campanulids</taxon>
        <taxon>Asterales</taxon>
        <taxon>Asteraceae</taxon>
        <taxon>Asteroideae</taxon>
        <taxon>Heliantheae alliance</taxon>
        <taxon>Tageteae</taxon>
        <taxon>Tagetes</taxon>
    </lineage>
</organism>
<evidence type="ECO:0000256" key="1">
    <source>
        <dbReference type="SAM" id="MobiDB-lite"/>
    </source>
</evidence>
<proteinExistence type="predicted"/>
<name>A0AAD8LH06_TARER</name>
<dbReference type="Pfam" id="PF05678">
    <property type="entry name" value="VQ"/>
    <property type="match status" value="1"/>
</dbReference>
<keyword evidence="4" id="KW-1185">Reference proteome</keyword>
<dbReference type="AlphaFoldDB" id="A0AAD8LH06"/>
<dbReference type="Proteomes" id="UP001229421">
    <property type="component" value="Unassembled WGS sequence"/>
</dbReference>
<dbReference type="InterPro" id="IPR008889">
    <property type="entry name" value="VQ"/>
</dbReference>
<feature type="domain" description="VQ" evidence="2">
    <location>
        <begin position="60"/>
        <end position="81"/>
    </location>
</feature>
<gene>
    <name evidence="3" type="ORF">QVD17_05205</name>
</gene>
<reference evidence="3" key="1">
    <citation type="journal article" date="2023" name="bioRxiv">
        <title>Improved chromosome-level genome assembly for marigold (Tagetes erecta).</title>
        <authorList>
            <person name="Jiang F."/>
            <person name="Yuan L."/>
            <person name="Wang S."/>
            <person name="Wang H."/>
            <person name="Xu D."/>
            <person name="Wang A."/>
            <person name="Fan W."/>
        </authorList>
    </citation>
    <scope>NUCLEOTIDE SEQUENCE</scope>
    <source>
        <strain evidence="3">WSJ</strain>
        <tissue evidence="3">Leaf</tissue>
    </source>
</reference>
<dbReference type="PANTHER" id="PTHR33179">
    <property type="entry name" value="VQ MOTIF-CONTAINING PROTEIN"/>
    <property type="match status" value="1"/>
</dbReference>
<dbReference type="PANTHER" id="PTHR33179:SF29">
    <property type="entry name" value="OS06G0666400 PROTEIN"/>
    <property type="match status" value="1"/>
</dbReference>
<feature type="compositionally biased region" description="Polar residues" evidence="1">
    <location>
        <begin position="7"/>
        <end position="25"/>
    </location>
</feature>
<feature type="region of interest" description="Disordered" evidence="1">
    <location>
        <begin position="1"/>
        <end position="57"/>
    </location>
</feature>
<evidence type="ECO:0000313" key="3">
    <source>
        <dbReference type="EMBL" id="KAK1439388.1"/>
    </source>
</evidence>
<dbReference type="InterPro" id="IPR039609">
    <property type="entry name" value="VQ_15/22"/>
</dbReference>
<feature type="compositionally biased region" description="Basic residues" evidence="1">
    <location>
        <begin position="46"/>
        <end position="55"/>
    </location>
</feature>
<evidence type="ECO:0000313" key="4">
    <source>
        <dbReference type="Proteomes" id="UP001229421"/>
    </source>
</evidence>
<accession>A0AAD8LH06</accession>
<dbReference type="EMBL" id="JAUHHV010000001">
    <property type="protein sequence ID" value="KAK1439388.1"/>
    <property type="molecule type" value="Genomic_DNA"/>
</dbReference>